<accession>A0A8S4PZK0</accession>
<evidence type="ECO:0000256" key="4">
    <source>
        <dbReference type="ARBA" id="ARBA00022801"/>
    </source>
</evidence>
<dbReference type="Gene3D" id="3.60.60.10">
    <property type="entry name" value="Penicillin V Acylase, Chain A"/>
    <property type="match status" value="1"/>
</dbReference>
<comment type="caution">
    <text evidence="16">The sequence shown here is derived from an EMBL/GenBank/DDBJ whole genome shotgun (WGS) entry which is preliminary data.</text>
</comment>
<evidence type="ECO:0000256" key="9">
    <source>
        <dbReference type="ARBA" id="ARBA00039046"/>
    </source>
</evidence>
<organism evidence="16 17">
    <name type="scientific">Owenia fusiformis</name>
    <name type="common">Polychaete worm</name>
    <dbReference type="NCBI Taxonomy" id="6347"/>
    <lineage>
        <taxon>Eukaryota</taxon>
        <taxon>Metazoa</taxon>
        <taxon>Spiralia</taxon>
        <taxon>Lophotrochozoa</taxon>
        <taxon>Annelida</taxon>
        <taxon>Polychaeta</taxon>
        <taxon>Sedentaria</taxon>
        <taxon>Canalipalpata</taxon>
        <taxon>Sabellida</taxon>
        <taxon>Oweniida</taxon>
        <taxon>Oweniidae</taxon>
        <taxon>Owenia</taxon>
    </lineage>
</organism>
<sequence length="358" mass="40274">MENCGKKQQIKFVFFFLCFVAISECQNVPKTSQRYTVNLDLPAGQRWGHVLKEHKGSVIVMHNMLKHYLPEWTAELVEKVAAGLDSFLPEPYASEIRGMAEAVDINLGDLVIANIVYDITAFCTSTVAQDSSGHIWHARNLDYGFAESLKNITIMVDFTRGGKVVYSSTTYAGYVGILTGQKPHAFTVSLDERRQGNIYVIENILMLLLDYKHGLMSFYIRDVFETTANFTEAVKALATRPSVAPSYVIIGGVLPGEGAVITRGRLGAEDVWFLDPKVGRWFVLETNYDHWKVPPKDDDRRDPGNKAMQQMGRTNITVQALFKVMSTKPVLNKGTTFTTIMSADRPDIYTTLVRWDMH</sequence>
<gene>
    <name evidence="16" type="ORF">OFUS_LOCUS23252</name>
</gene>
<dbReference type="EC" id="3.5.1.60" evidence="9"/>
<keyword evidence="7" id="KW-0325">Glycoprotein</keyword>
<keyword evidence="5 11" id="KW-0443">Lipid metabolism</keyword>
<evidence type="ECO:0000256" key="3">
    <source>
        <dbReference type="ARBA" id="ARBA00022729"/>
    </source>
</evidence>
<feature type="chain" id="PRO_5035765522" description="N-acylethanolamine-hydrolyzing acid amidase" evidence="13">
    <location>
        <begin position="26"/>
        <end position="358"/>
    </location>
</feature>
<name>A0A8S4PZK0_OWEFU</name>
<comment type="subunit">
    <text evidence="8">Heterodimer of an alpha and a beta subunit, produced by autocatalytic cleavage.</text>
</comment>
<evidence type="ECO:0000259" key="15">
    <source>
        <dbReference type="Pfam" id="PF15508"/>
    </source>
</evidence>
<comment type="similarity">
    <text evidence="2 11">Belongs to the acid ceramidase family.</text>
</comment>
<keyword evidence="6" id="KW-0865">Zymogen</keyword>
<feature type="active site" description="Nucleophile" evidence="12">
    <location>
        <position position="123"/>
    </location>
</feature>
<evidence type="ECO:0000256" key="10">
    <source>
        <dbReference type="ARBA" id="ARBA00040404"/>
    </source>
</evidence>
<dbReference type="PIRSF" id="PIRSF017632">
    <property type="entry name" value="Acid_ceramidase-like"/>
    <property type="match status" value="1"/>
</dbReference>
<evidence type="ECO:0000313" key="16">
    <source>
        <dbReference type="EMBL" id="CAH1799209.1"/>
    </source>
</evidence>
<dbReference type="GO" id="GO:0005764">
    <property type="term" value="C:lysosome"/>
    <property type="evidence" value="ECO:0007669"/>
    <property type="project" value="UniProtKB-UniRule"/>
</dbReference>
<dbReference type="Proteomes" id="UP000749559">
    <property type="component" value="Unassembled WGS sequence"/>
</dbReference>
<evidence type="ECO:0000313" key="17">
    <source>
        <dbReference type="Proteomes" id="UP000749559"/>
    </source>
</evidence>
<feature type="domain" description="Acid ceramidase N-terminal" evidence="15">
    <location>
        <begin position="34"/>
        <end position="87"/>
    </location>
</feature>
<dbReference type="InterPro" id="IPR029132">
    <property type="entry name" value="CBAH/NAAA_C"/>
</dbReference>
<dbReference type="Pfam" id="PF15508">
    <property type="entry name" value="NAAA-beta"/>
    <property type="match status" value="1"/>
</dbReference>
<dbReference type="AlphaFoldDB" id="A0A8S4PZK0"/>
<evidence type="ECO:0000256" key="5">
    <source>
        <dbReference type="ARBA" id="ARBA00023098"/>
    </source>
</evidence>
<dbReference type="CDD" id="cd01903">
    <property type="entry name" value="Ntn_AC_NAAA"/>
    <property type="match status" value="1"/>
</dbReference>
<dbReference type="EMBL" id="CAIIXF020000011">
    <property type="protein sequence ID" value="CAH1799209.1"/>
    <property type="molecule type" value="Genomic_DNA"/>
</dbReference>
<evidence type="ECO:0000256" key="6">
    <source>
        <dbReference type="ARBA" id="ARBA00023145"/>
    </source>
</evidence>
<dbReference type="PANTHER" id="PTHR28583">
    <property type="entry name" value="ACID AMIDASE"/>
    <property type="match status" value="1"/>
</dbReference>
<dbReference type="GO" id="GO:0047412">
    <property type="term" value="F:N-(long-chain-acyl)ethanolamine deacylase activity"/>
    <property type="evidence" value="ECO:0007669"/>
    <property type="project" value="UniProtKB-EC"/>
</dbReference>
<evidence type="ECO:0000256" key="1">
    <source>
        <dbReference type="ARBA" id="ARBA00004872"/>
    </source>
</evidence>
<evidence type="ECO:0000256" key="8">
    <source>
        <dbReference type="ARBA" id="ARBA00038527"/>
    </source>
</evidence>
<evidence type="ECO:0000259" key="14">
    <source>
        <dbReference type="Pfam" id="PF02275"/>
    </source>
</evidence>
<evidence type="ECO:0000256" key="2">
    <source>
        <dbReference type="ARBA" id="ARBA00005730"/>
    </source>
</evidence>
<evidence type="ECO:0000256" key="7">
    <source>
        <dbReference type="ARBA" id="ARBA00023180"/>
    </source>
</evidence>
<dbReference type="InterPro" id="IPR029130">
    <property type="entry name" value="Acid_ceramidase_N"/>
</dbReference>
<evidence type="ECO:0000256" key="13">
    <source>
        <dbReference type="SAM" id="SignalP"/>
    </source>
</evidence>
<dbReference type="OrthoDB" id="5273684at2759"/>
<reference evidence="16" key="1">
    <citation type="submission" date="2022-03" db="EMBL/GenBank/DDBJ databases">
        <authorList>
            <person name="Martin C."/>
        </authorList>
    </citation>
    <scope>NUCLEOTIDE SEQUENCE</scope>
</reference>
<dbReference type="Pfam" id="PF02275">
    <property type="entry name" value="CBAH"/>
    <property type="match status" value="1"/>
</dbReference>
<evidence type="ECO:0000256" key="12">
    <source>
        <dbReference type="PIRSR" id="PIRSR017632-1"/>
    </source>
</evidence>
<evidence type="ECO:0000256" key="11">
    <source>
        <dbReference type="PIRNR" id="PIRNR017632"/>
    </source>
</evidence>
<feature type="domain" description="Choloylglycine hydrolase/NAAA C-terminal" evidence="14">
    <location>
        <begin position="123"/>
        <end position="255"/>
    </location>
</feature>
<dbReference type="FunFam" id="3.60.60.10:FF:000006">
    <property type="entry name" value="N-acylethanolamine-hydrolyzing acid amidase"/>
    <property type="match status" value="1"/>
</dbReference>
<dbReference type="GO" id="GO:0006631">
    <property type="term" value="P:fatty acid metabolic process"/>
    <property type="evidence" value="ECO:0007669"/>
    <property type="project" value="InterPro"/>
</dbReference>
<comment type="pathway">
    <text evidence="1">Lipid metabolism; fatty acid metabolism.</text>
</comment>
<feature type="signal peptide" evidence="13">
    <location>
        <begin position="1"/>
        <end position="25"/>
    </location>
</feature>
<dbReference type="GO" id="GO:0017064">
    <property type="term" value="F:fatty acid amide hydrolase activity"/>
    <property type="evidence" value="ECO:0007669"/>
    <property type="project" value="InterPro"/>
</dbReference>
<dbReference type="InterPro" id="IPR016699">
    <property type="entry name" value="Acid_ceramidase-like"/>
</dbReference>
<keyword evidence="17" id="KW-1185">Reference proteome</keyword>
<proteinExistence type="inferred from homology"/>
<keyword evidence="3 13" id="KW-0732">Signal</keyword>
<dbReference type="PANTHER" id="PTHR28583:SF4">
    <property type="entry name" value="N-ACYLETHANOLAMINE-HYDROLYZING ACID AMIDASE"/>
    <property type="match status" value="1"/>
</dbReference>
<protein>
    <recommendedName>
        <fullName evidence="10">N-acylethanolamine-hydrolyzing acid amidase</fullName>
        <ecNumber evidence="9">3.5.1.60</ecNumber>
    </recommendedName>
</protein>
<keyword evidence="4 11" id="KW-0378">Hydrolase</keyword>